<reference evidence="2" key="1">
    <citation type="submission" date="2015-01" db="EMBL/GenBank/DDBJ databases">
        <authorList>
            <person name="Durling Mikael"/>
        </authorList>
    </citation>
    <scope>NUCLEOTIDE SEQUENCE</scope>
</reference>
<protein>
    <recommendedName>
        <fullName evidence="3">Succinate dehydrogenase assembly factor 4, mitochondrial</fullName>
    </recommendedName>
</protein>
<accession>A0A0B7KCR9</accession>
<evidence type="ECO:0008006" key="3">
    <source>
        <dbReference type="Google" id="ProtNLM"/>
    </source>
</evidence>
<organism evidence="2">
    <name type="scientific">Bionectria ochroleuca</name>
    <name type="common">Gliocladium roseum</name>
    <dbReference type="NCBI Taxonomy" id="29856"/>
    <lineage>
        <taxon>Eukaryota</taxon>
        <taxon>Fungi</taxon>
        <taxon>Dikarya</taxon>
        <taxon>Ascomycota</taxon>
        <taxon>Pezizomycotina</taxon>
        <taxon>Sordariomycetes</taxon>
        <taxon>Hypocreomycetidae</taxon>
        <taxon>Hypocreales</taxon>
        <taxon>Bionectriaceae</taxon>
        <taxon>Clonostachys</taxon>
    </lineage>
</organism>
<feature type="region of interest" description="Disordered" evidence="1">
    <location>
        <begin position="31"/>
        <end position="121"/>
    </location>
</feature>
<dbReference type="AlphaFoldDB" id="A0A0B7KCR9"/>
<evidence type="ECO:0000313" key="2">
    <source>
        <dbReference type="EMBL" id="CEO52715.1"/>
    </source>
</evidence>
<sequence length="174" mass="19329">MNAIKRYTLRSPGTAPSRVLAGHHRLLANHSQRRFQSANEALDPLSEKDVKGRTGGGKKLDASSPNAPPKPKVSNLSMPAVDKEAHLTDEQRAEVEEHNRDFDKKHDRASPAPNDQVDKGFWSGEVGRQTVKKYCLLIITPTLNFSTFCPRERRRGATAQGWHPSIAQEPISSE</sequence>
<evidence type="ECO:0000256" key="1">
    <source>
        <dbReference type="SAM" id="MobiDB-lite"/>
    </source>
</evidence>
<feature type="region of interest" description="Disordered" evidence="1">
    <location>
        <begin position="155"/>
        <end position="174"/>
    </location>
</feature>
<proteinExistence type="predicted"/>
<dbReference type="EMBL" id="CDPU01000030">
    <property type="protein sequence ID" value="CEO52715.1"/>
    <property type="molecule type" value="Genomic_DNA"/>
</dbReference>
<gene>
    <name evidence="2" type="ORF">BN869_000008773_1</name>
</gene>
<feature type="compositionally biased region" description="Basic and acidic residues" evidence="1">
    <location>
        <begin position="81"/>
        <end position="109"/>
    </location>
</feature>
<name>A0A0B7KCR9_BIOOC</name>